<protein>
    <submittedName>
        <fullName evidence="5">Regulator of (H+)-ATPase in vacuolar membrane</fullName>
    </submittedName>
</protein>
<dbReference type="PANTHER" id="PTHR13950">
    <property type="entry name" value="RABCONNECTIN-RELATED"/>
    <property type="match status" value="1"/>
</dbReference>
<evidence type="ECO:0000256" key="1">
    <source>
        <dbReference type="ARBA" id="ARBA00047591"/>
    </source>
</evidence>
<dbReference type="GeneID" id="85224030"/>
<dbReference type="SUPFAM" id="SSF50978">
    <property type="entry name" value="WD40 repeat-like"/>
    <property type="match status" value="2"/>
</dbReference>
<comment type="catalytic activity">
    <reaction evidence="2">
        <text>a monoacylglycerol + H2O = glycerol + a fatty acid + H(+)</text>
        <dbReference type="Rhea" id="RHEA:15245"/>
        <dbReference type="ChEBI" id="CHEBI:15377"/>
        <dbReference type="ChEBI" id="CHEBI:15378"/>
        <dbReference type="ChEBI" id="CHEBI:17408"/>
        <dbReference type="ChEBI" id="CHEBI:17754"/>
        <dbReference type="ChEBI" id="CHEBI:28868"/>
    </reaction>
</comment>
<evidence type="ECO:0000313" key="5">
    <source>
        <dbReference type="EMBL" id="WFD37437.1"/>
    </source>
</evidence>
<dbReference type="InterPro" id="IPR029058">
    <property type="entry name" value="AB_hydrolase_fold"/>
</dbReference>
<feature type="transmembrane region" description="Helical" evidence="3">
    <location>
        <begin position="183"/>
        <end position="204"/>
    </location>
</feature>
<sequence length="1652" mass="178921">MIHGLVGDARALLVRAQTPKIGVLFVPGNPGLSTYYASFLETLCHEKELAGTVTALCVSSLGHDVAEDAAGGTKGGARTLFDAEIDESPVPPTGRVSLLGYERPYYTLQDQIKAQGHALRTLQAMLPPGAPVFVFGHSVGAYIALQLLQTNPAIHGVYLLFPTVSYIARAPRARSLVVPLTRVGMFFLHYLTMLLAMLPFAWVANIVAFVTRMGQQPAHTTASFVVGPGAAFNALGMAGDEMRTITAIPPTLLDYIDKHNTIVRAYWGAGDSDTWAPSWHRRHAEQSFGLDTSALARRSSTVCELGMPHAFCLRHNEPLARILSAFVATMTDVLPTLAREWASLGASNAPKTVVPRDSPRIAAALNTFASYVNAEKQVYISAQASGRRINVFLGRSQLMQCLSFDDVPGSAGRLHTATVSSIALGTERADSDTILLAASFAGVIAIWRLDALNIGKFQQVPTYARWRLDGTLPLPGEYVTALGVHWGRLAIGTDKAVSVWQRSTRPGSQWRRTWRKSAPRTILCVRWSPDGMYLAAVPLYDKRVLVWHTLEQDMSTLALVAQLSHTRVVHALDWRQARAEAEPRAVLVVTTANSAACIYAPVVDEPFVLRQWAAVDATVDLGTETTSDVVALMYCDAYRLATALQHDMDQLAYVEQHANIHGHQVESQQLRLAQLQQLMAHAPDLFFALLADGSIAVYALMNLESSSPALLNTYIMLRLPAGVAVESSPAPLLLQFVPLAYAGVPEGGGVVPTAIIHAQSANGMRGTAAVSLALLFDGDQRGIFVQDTLVANERDVARMPSTSAPMRFLRAEHKTDIVALDVTHSHRGILSLSQDGVLIGWHLAENGHGSLLSEHRVRLRGASKACVLGTDAQVAALVHGRLTLVVTDPTQAAGGSSALVTADMAVEAHDLPSGLAESEALVLDSACMGDAFLLAVCSTSGTVATWKVAAHGKAYHISSPALASLDSIEPLGRVRVATMVESMVLADGTFHSLCTVDEHGTLDVWAYKDKWHSRERTKTAWPDVRMMCGSHAGHLALIAWTRKGWHVSIWDMSLAPFCHPCVQAMHIGGDVSHVPAAAWSTEHKPMLAVGSQAVVRVWAQKTEQSLLGPVPPVWGAIAEVDIGAIGSGTVSQVQWLAGSRLLIASSCQLFLYAAGGDKEAPASLPALCAASAALLPLYHPRNVQYALQMRMLDGVYAIFAELRRAMSSSLYDAKQSADIHVPWEVLTRRAKTEERTERDTELLAALVEDLQQRPAPGLAPEVTASLCDVIESARATLAEPVDEAGRLFLTYLYPACALHEPSQATPALPSGALLYWGHQSAHQEILVGRVHTACPRLAWPQLCASGVFAWARDRATLVPLMEQAARVAYTAGDDVDPVQCTLFYLAMRRENTVRSLWRRAIGHPDQGKMTRFLANDFSIERWRVAAQKNAFALISQRRFDFAAAFFLLGDALQDAVNVCVRNMHNIPLAIAIARVYEEEDCGPVFERLLRNTIVPLAVTSGDRWLGCWALSVLGDYGAVLRMLHLPMRAFADREKDLDADFEEGVGNDIQDPALVLALEQAKTQLWFATNESELPPASESALIRFAAERWQAMGCDYIGLGTLAAWSFARDIAPAAPPPEQPTKKIASLLAPERAPPSSQGAAEFDLGAFGF</sequence>
<dbReference type="PANTHER" id="PTHR13950:SF9">
    <property type="entry name" value="RABCONNECTIN-3A"/>
    <property type="match status" value="1"/>
</dbReference>
<proteinExistence type="predicted"/>
<dbReference type="InterPro" id="IPR052208">
    <property type="entry name" value="DmX-like/RAVE_component"/>
</dbReference>
<accession>A0AAF0J898</accession>
<name>A0AAF0J898_9BASI</name>
<keyword evidence="3" id="KW-0472">Membrane</keyword>
<evidence type="ECO:0000256" key="3">
    <source>
        <dbReference type="SAM" id="Phobius"/>
    </source>
</evidence>
<reference evidence="5" key="1">
    <citation type="submission" date="2023-03" db="EMBL/GenBank/DDBJ databases">
        <title>Mating type loci evolution in Malassezia.</title>
        <authorList>
            <person name="Coelho M.A."/>
        </authorList>
    </citation>
    <scope>NUCLEOTIDE SEQUENCE</scope>
    <source>
        <strain evidence="5">CBS 9431</strain>
    </source>
</reference>
<dbReference type="Proteomes" id="UP001217754">
    <property type="component" value="Chromosome 1"/>
</dbReference>
<dbReference type="GO" id="GO:0007035">
    <property type="term" value="P:vacuolar acidification"/>
    <property type="evidence" value="ECO:0007669"/>
    <property type="project" value="TreeGrafter"/>
</dbReference>
<dbReference type="RefSeq" id="XP_060120334.1">
    <property type="nucleotide sequence ID" value="XM_060264351.1"/>
</dbReference>
<keyword evidence="3" id="KW-1133">Transmembrane helix</keyword>
<dbReference type="InterPro" id="IPR022033">
    <property type="entry name" value="Rav1p_C"/>
</dbReference>
<evidence type="ECO:0000256" key="2">
    <source>
        <dbReference type="ARBA" id="ARBA00048461"/>
    </source>
</evidence>
<keyword evidence="6" id="KW-1185">Reference proteome</keyword>
<evidence type="ECO:0000313" key="6">
    <source>
        <dbReference type="Proteomes" id="UP001217754"/>
    </source>
</evidence>
<evidence type="ECO:0000259" key="4">
    <source>
        <dbReference type="Pfam" id="PF12234"/>
    </source>
</evidence>
<dbReference type="SMART" id="SM00320">
    <property type="entry name" value="WD40"/>
    <property type="match status" value="7"/>
</dbReference>
<feature type="domain" description="RAVE complex protein Rav1 C-terminal" evidence="4">
    <location>
        <begin position="1008"/>
        <end position="1600"/>
    </location>
</feature>
<dbReference type="Gene3D" id="2.130.10.10">
    <property type="entry name" value="YVTN repeat-like/Quinoprotein amine dehydrogenase"/>
    <property type="match status" value="2"/>
</dbReference>
<keyword evidence="3" id="KW-0812">Transmembrane</keyword>
<dbReference type="Gene3D" id="3.40.50.1820">
    <property type="entry name" value="alpha/beta hydrolase"/>
    <property type="match status" value="1"/>
</dbReference>
<dbReference type="Pfam" id="PF10230">
    <property type="entry name" value="LIDHydrolase"/>
    <property type="match status" value="1"/>
</dbReference>
<dbReference type="GO" id="GO:0043291">
    <property type="term" value="C:RAVE complex"/>
    <property type="evidence" value="ECO:0007669"/>
    <property type="project" value="TreeGrafter"/>
</dbReference>
<dbReference type="Pfam" id="PF12234">
    <property type="entry name" value="Rav1p_C"/>
    <property type="match status" value="1"/>
</dbReference>
<dbReference type="GO" id="GO:0005811">
    <property type="term" value="C:lipid droplet"/>
    <property type="evidence" value="ECO:0007669"/>
    <property type="project" value="InterPro"/>
</dbReference>
<dbReference type="GO" id="GO:0019915">
    <property type="term" value="P:lipid storage"/>
    <property type="evidence" value="ECO:0007669"/>
    <property type="project" value="InterPro"/>
</dbReference>
<dbReference type="InterPro" id="IPR015943">
    <property type="entry name" value="WD40/YVTN_repeat-like_dom_sf"/>
</dbReference>
<dbReference type="EMBL" id="CP119958">
    <property type="protein sequence ID" value="WFD37437.1"/>
    <property type="molecule type" value="Genomic_DNA"/>
</dbReference>
<comment type="catalytic activity">
    <reaction evidence="1">
        <text>a diacylglycerol + H2O = a monoacylglycerol + a fatty acid + H(+)</text>
        <dbReference type="Rhea" id="RHEA:32731"/>
        <dbReference type="ChEBI" id="CHEBI:15377"/>
        <dbReference type="ChEBI" id="CHEBI:15378"/>
        <dbReference type="ChEBI" id="CHEBI:17408"/>
        <dbReference type="ChEBI" id="CHEBI:18035"/>
        <dbReference type="ChEBI" id="CHEBI:28868"/>
    </reaction>
</comment>
<dbReference type="SUPFAM" id="SSF53474">
    <property type="entry name" value="alpha/beta-Hydrolases"/>
    <property type="match status" value="1"/>
</dbReference>
<dbReference type="InterPro" id="IPR019363">
    <property type="entry name" value="LDAH"/>
</dbReference>
<dbReference type="InterPro" id="IPR036322">
    <property type="entry name" value="WD40_repeat_dom_sf"/>
</dbReference>
<gene>
    <name evidence="5" type="primary">RAV1</name>
    <name evidence="5" type="ORF">MJAP1_000381</name>
</gene>
<dbReference type="GO" id="GO:0016298">
    <property type="term" value="F:lipase activity"/>
    <property type="evidence" value="ECO:0007669"/>
    <property type="project" value="InterPro"/>
</dbReference>
<dbReference type="InterPro" id="IPR001680">
    <property type="entry name" value="WD40_rpt"/>
</dbReference>
<organism evidence="5 6">
    <name type="scientific">Malassezia japonica</name>
    <dbReference type="NCBI Taxonomy" id="223818"/>
    <lineage>
        <taxon>Eukaryota</taxon>
        <taxon>Fungi</taxon>
        <taxon>Dikarya</taxon>
        <taxon>Basidiomycota</taxon>
        <taxon>Ustilaginomycotina</taxon>
        <taxon>Malasseziomycetes</taxon>
        <taxon>Malasseziales</taxon>
        <taxon>Malasseziaceae</taxon>
        <taxon>Malassezia</taxon>
    </lineage>
</organism>